<feature type="binding site" evidence="5">
    <location>
        <position position="73"/>
    </location>
    <ligand>
        <name>[4Fe-4S] cluster</name>
        <dbReference type="ChEBI" id="CHEBI:49883"/>
        <note>4Fe-4S-S-AdoMet</note>
    </ligand>
</feature>
<comment type="cofactor">
    <cofactor evidence="5">
        <name>[4Fe-4S] cluster</name>
        <dbReference type="ChEBI" id="CHEBI:49883"/>
    </cofactor>
    <text evidence="5">Binds 1 [4Fe-4S] cluster. The cluster is coordinated with 3 cysteines and an exchangeable S-adenosyl-L-methionine.</text>
</comment>
<dbReference type="OrthoDB" id="9782387at2"/>
<accession>A0A4P8L5U0</accession>
<evidence type="ECO:0000256" key="3">
    <source>
        <dbReference type="ARBA" id="ARBA00023004"/>
    </source>
</evidence>
<dbReference type="EMBL" id="CP040098">
    <property type="protein sequence ID" value="QCQ23290.1"/>
    <property type="molecule type" value="Genomic_DNA"/>
</dbReference>
<evidence type="ECO:0000313" key="8">
    <source>
        <dbReference type="Proteomes" id="UP000298602"/>
    </source>
</evidence>
<evidence type="ECO:0000256" key="2">
    <source>
        <dbReference type="ARBA" id="ARBA00022723"/>
    </source>
</evidence>
<keyword evidence="8" id="KW-1185">Reference proteome</keyword>
<dbReference type="SFLD" id="SFLDS00029">
    <property type="entry name" value="Radical_SAM"/>
    <property type="match status" value="1"/>
</dbReference>
<sequence length="302" mass="34082">MNPVSLKSYRSCRLCPWECGVDRAAGELGRCEAPATVKIADYMPHFGEEACLVGDTGSGAVFFSHCTLRCLFCQTWEMSWKGEGTEVDLERLSDCFLWLEAEGCVNLNLITPTHYLPHILQALERARKAGFSLPVVYNTSSFERVEILKAVQGVVDIYLADFKFWEPETAKKLCGSPDYPETARRALVEMHRQVGDLQTDDRGLARRGVLLRHLVLPGHLGETFAILDWVAETLSTETYLNIMGHFRPCHLARTVPTLARTLSRSEYEAAKRHAWAKGLHRIDTTHERLYEILWSPEPSGEG</sequence>
<feature type="binding site" evidence="5">
    <location>
        <position position="70"/>
    </location>
    <ligand>
        <name>[4Fe-4S] cluster</name>
        <dbReference type="ChEBI" id="CHEBI:49883"/>
        <note>4Fe-4S-S-AdoMet</note>
    </ligand>
</feature>
<evidence type="ECO:0000256" key="1">
    <source>
        <dbReference type="ARBA" id="ARBA00022691"/>
    </source>
</evidence>
<dbReference type="SUPFAM" id="SSF102114">
    <property type="entry name" value="Radical SAM enzymes"/>
    <property type="match status" value="1"/>
</dbReference>
<dbReference type="Pfam" id="PF04055">
    <property type="entry name" value="Radical_SAM"/>
    <property type="match status" value="1"/>
</dbReference>
<gene>
    <name evidence="7" type="ORF">FDQ92_14580</name>
</gene>
<dbReference type="Gene3D" id="3.20.20.70">
    <property type="entry name" value="Aldolase class I"/>
    <property type="match status" value="1"/>
</dbReference>
<dbReference type="GO" id="GO:0051536">
    <property type="term" value="F:iron-sulfur cluster binding"/>
    <property type="evidence" value="ECO:0007669"/>
    <property type="project" value="UniProtKB-KW"/>
</dbReference>
<feature type="domain" description="Radical SAM core" evidence="6">
    <location>
        <begin position="62"/>
        <end position="191"/>
    </location>
</feature>
<dbReference type="PANTHER" id="PTHR43075">
    <property type="entry name" value="FORMATE LYASE ACTIVATING ENZYME, PUTATIVE (AFU_ORTHOLOGUE AFUA_2G15630)-RELATED"/>
    <property type="match status" value="1"/>
</dbReference>
<evidence type="ECO:0000259" key="6">
    <source>
        <dbReference type="Pfam" id="PF04055"/>
    </source>
</evidence>
<evidence type="ECO:0000256" key="4">
    <source>
        <dbReference type="ARBA" id="ARBA00023014"/>
    </source>
</evidence>
<protein>
    <submittedName>
        <fullName evidence="7">Radical SAM protein</fullName>
    </submittedName>
</protein>
<evidence type="ECO:0000256" key="5">
    <source>
        <dbReference type="PIRSR" id="PIRSR004869-50"/>
    </source>
</evidence>
<feature type="binding site" evidence="5">
    <location>
        <position position="66"/>
    </location>
    <ligand>
        <name>[4Fe-4S] cluster</name>
        <dbReference type="ChEBI" id="CHEBI:49883"/>
        <note>4Fe-4S-S-AdoMet</note>
    </ligand>
</feature>
<reference evidence="7 8" key="1">
    <citation type="submission" date="2019-05" db="EMBL/GenBank/DDBJ databases">
        <title>The Complete Genome Sequence of the n-alkane-degrading Desulfoglaeba alkanexedens ALDC reveals multiple alkylsuccinate synthase gene clusters.</title>
        <authorList>
            <person name="Callaghan A.V."/>
            <person name="Davidova I.A."/>
            <person name="Duncan K.E."/>
            <person name="Morris B."/>
            <person name="McInerney M.J."/>
        </authorList>
    </citation>
    <scope>NUCLEOTIDE SEQUENCE [LARGE SCALE GENOMIC DNA]</scope>
    <source>
        <strain evidence="7 8">ALDC</strain>
    </source>
</reference>
<keyword evidence="1 5" id="KW-0949">S-adenosyl-L-methionine</keyword>
<keyword evidence="4 5" id="KW-0411">Iron-sulfur</keyword>
<dbReference type="SFLD" id="SFLDG01099">
    <property type="entry name" value="Uncharacterised_Radical_SAM_Su"/>
    <property type="match status" value="1"/>
</dbReference>
<dbReference type="PIRSF" id="PIRSF004869">
    <property type="entry name" value="PflX_prd"/>
    <property type="match status" value="1"/>
</dbReference>
<reference evidence="7 8" key="2">
    <citation type="submission" date="2019-05" db="EMBL/GenBank/DDBJ databases">
        <authorList>
            <person name="Suflita J.M."/>
            <person name="Marks C.R."/>
        </authorList>
    </citation>
    <scope>NUCLEOTIDE SEQUENCE [LARGE SCALE GENOMIC DNA]</scope>
    <source>
        <strain evidence="7 8">ALDC</strain>
    </source>
</reference>
<dbReference type="CDD" id="cd01335">
    <property type="entry name" value="Radical_SAM"/>
    <property type="match status" value="1"/>
</dbReference>
<dbReference type="InterPro" id="IPR058240">
    <property type="entry name" value="rSAM_sf"/>
</dbReference>
<keyword evidence="3 5" id="KW-0408">Iron</keyword>
<keyword evidence="2 5" id="KW-0479">Metal-binding</keyword>
<proteinExistence type="predicted"/>
<dbReference type="GO" id="GO:0046872">
    <property type="term" value="F:metal ion binding"/>
    <property type="evidence" value="ECO:0007669"/>
    <property type="project" value="UniProtKB-KW"/>
</dbReference>
<dbReference type="InterPro" id="IPR007197">
    <property type="entry name" value="rSAM"/>
</dbReference>
<evidence type="ECO:0000313" key="7">
    <source>
        <dbReference type="EMBL" id="QCQ23290.1"/>
    </source>
</evidence>
<dbReference type="GO" id="GO:0003824">
    <property type="term" value="F:catalytic activity"/>
    <property type="evidence" value="ECO:0007669"/>
    <property type="project" value="InterPro"/>
</dbReference>
<dbReference type="AlphaFoldDB" id="A0A4P8L5U0"/>
<dbReference type="InterPro" id="IPR016431">
    <property type="entry name" value="Pyrv-formate_lyase-activ_prd"/>
</dbReference>
<dbReference type="InterPro" id="IPR040085">
    <property type="entry name" value="MJ0674-like"/>
</dbReference>
<dbReference type="Proteomes" id="UP000298602">
    <property type="component" value="Chromosome"/>
</dbReference>
<dbReference type="RefSeq" id="WP_137425569.1">
    <property type="nucleotide sequence ID" value="NZ_CP040098.1"/>
</dbReference>
<dbReference type="InterPro" id="IPR013785">
    <property type="entry name" value="Aldolase_TIM"/>
</dbReference>
<dbReference type="PANTHER" id="PTHR43075:SF1">
    <property type="entry name" value="FORMATE LYASE ACTIVATING ENZYME, PUTATIVE (AFU_ORTHOLOGUE AFUA_2G15630)-RELATED"/>
    <property type="match status" value="1"/>
</dbReference>
<dbReference type="KEGG" id="dax:FDQ92_14580"/>
<name>A0A4P8L5U0_9BACT</name>
<organism evidence="7 8">
    <name type="scientific">Desulfoglaeba alkanexedens ALDC</name>
    <dbReference type="NCBI Taxonomy" id="980445"/>
    <lineage>
        <taxon>Bacteria</taxon>
        <taxon>Pseudomonadati</taxon>
        <taxon>Thermodesulfobacteriota</taxon>
        <taxon>Syntrophobacteria</taxon>
        <taxon>Syntrophobacterales</taxon>
        <taxon>Syntrophobacteraceae</taxon>
        <taxon>Desulfoglaeba</taxon>
    </lineage>
</organism>